<keyword evidence="3" id="KW-1185">Reference proteome</keyword>
<comment type="caution">
    <text evidence="2">The sequence shown here is derived from an EMBL/GenBank/DDBJ whole genome shotgun (WGS) entry which is preliminary data.</text>
</comment>
<evidence type="ECO:0000259" key="1">
    <source>
        <dbReference type="PROSITE" id="PS50222"/>
    </source>
</evidence>
<proteinExistence type="predicted"/>
<dbReference type="SUPFAM" id="SSF47473">
    <property type="entry name" value="EF-hand"/>
    <property type="match status" value="1"/>
</dbReference>
<dbReference type="InterPro" id="IPR002048">
    <property type="entry name" value="EF_hand_dom"/>
</dbReference>
<evidence type="ECO:0000313" key="3">
    <source>
        <dbReference type="Proteomes" id="UP000251889"/>
    </source>
</evidence>
<dbReference type="EMBL" id="QMFY01000003">
    <property type="protein sequence ID" value="RAW01543.1"/>
    <property type="molecule type" value="Genomic_DNA"/>
</dbReference>
<dbReference type="InterPro" id="IPR018247">
    <property type="entry name" value="EF_Hand_1_Ca_BS"/>
</dbReference>
<dbReference type="Pfam" id="PF13202">
    <property type="entry name" value="EF-hand_5"/>
    <property type="match status" value="1"/>
</dbReference>
<evidence type="ECO:0000313" key="2">
    <source>
        <dbReference type="EMBL" id="RAW01543.1"/>
    </source>
</evidence>
<organism evidence="2 3">
    <name type="scientific">Pseudochryseolinea flava</name>
    <dbReference type="NCBI Taxonomy" id="2059302"/>
    <lineage>
        <taxon>Bacteria</taxon>
        <taxon>Pseudomonadati</taxon>
        <taxon>Bacteroidota</taxon>
        <taxon>Cytophagia</taxon>
        <taxon>Cytophagales</taxon>
        <taxon>Fulvivirgaceae</taxon>
        <taxon>Pseudochryseolinea</taxon>
    </lineage>
</organism>
<dbReference type="InterPro" id="IPR011992">
    <property type="entry name" value="EF-hand-dom_pair"/>
</dbReference>
<dbReference type="AlphaFoldDB" id="A0A364Y3Z7"/>
<dbReference type="GO" id="GO:0005509">
    <property type="term" value="F:calcium ion binding"/>
    <property type="evidence" value="ECO:0007669"/>
    <property type="project" value="InterPro"/>
</dbReference>
<gene>
    <name evidence="2" type="ORF">DQQ10_07740</name>
</gene>
<name>A0A364Y3Z7_9BACT</name>
<feature type="domain" description="EF-hand" evidence="1">
    <location>
        <begin position="73"/>
        <end position="108"/>
    </location>
</feature>
<dbReference type="Gene3D" id="1.10.238.10">
    <property type="entry name" value="EF-hand"/>
    <property type="match status" value="2"/>
</dbReference>
<reference evidence="2 3" key="1">
    <citation type="submission" date="2018-06" db="EMBL/GenBank/DDBJ databases">
        <title>Chryseolinea flavus sp. nov., a member of the phylum Bacteroidetes isolated from soil.</title>
        <authorList>
            <person name="Li Y."/>
            <person name="Wang J."/>
        </authorList>
    </citation>
    <scope>NUCLEOTIDE SEQUENCE [LARGE SCALE GENOMIC DNA]</scope>
    <source>
        <strain evidence="2 3">SDU1-6</strain>
    </source>
</reference>
<dbReference type="PROSITE" id="PS51257">
    <property type="entry name" value="PROKAR_LIPOPROTEIN"/>
    <property type="match status" value="1"/>
</dbReference>
<accession>A0A364Y3Z7</accession>
<sequence>MRNMIHIRVPRMNIFSVVATVFFATACGAPKVYSDYATWDRNTDKGIQRSEFVDSYLANNNAKNWQLESGSLNRLKFTERLFHRMDENNSGTLTVDEFNPKIKKFSFGMVSASISSWDTDDNGILVRDEFTAAASKSKLFNLWDTSGDNSISAKELAGGMFYVCDLNNDHHIDENEFKAWQESIN</sequence>
<dbReference type="Proteomes" id="UP000251889">
    <property type="component" value="Unassembled WGS sequence"/>
</dbReference>
<dbReference type="OrthoDB" id="982881at2"/>
<dbReference type="PROSITE" id="PS00018">
    <property type="entry name" value="EF_HAND_1"/>
    <property type="match status" value="2"/>
</dbReference>
<dbReference type="PROSITE" id="PS50222">
    <property type="entry name" value="EF_HAND_2"/>
    <property type="match status" value="1"/>
</dbReference>
<protein>
    <recommendedName>
        <fullName evidence="1">EF-hand domain-containing protein</fullName>
    </recommendedName>
</protein>